<dbReference type="InterPro" id="IPR021133">
    <property type="entry name" value="HEAT_type_2"/>
</dbReference>
<dbReference type="Gene3D" id="1.25.10.10">
    <property type="entry name" value="Leucine-rich Repeat Variant"/>
    <property type="match status" value="1"/>
</dbReference>
<dbReference type="InterPro" id="IPR001494">
    <property type="entry name" value="Importin-beta_N"/>
</dbReference>
<dbReference type="Pfam" id="PF25780">
    <property type="entry name" value="TPR_IPO5"/>
    <property type="match status" value="1"/>
</dbReference>
<dbReference type="SUPFAM" id="SSF48371">
    <property type="entry name" value="ARM repeat"/>
    <property type="match status" value="1"/>
</dbReference>
<dbReference type="GO" id="GO:0005634">
    <property type="term" value="C:nucleus"/>
    <property type="evidence" value="ECO:0007669"/>
    <property type="project" value="UniProtKB-ARBA"/>
</dbReference>
<reference evidence="10" key="1">
    <citation type="submission" date="2014-03" db="EMBL/GenBank/DDBJ databases">
        <authorList>
            <person name="Casaregola S."/>
        </authorList>
    </citation>
    <scope>NUCLEOTIDE SEQUENCE [LARGE SCALE GENOMIC DNA]</scope>
    <source>
        <strain evidence="10">CLIB 918</strain>
    </source>
</reference>
<dbReference type="InterPro" id="IPR058584">
    <property type="entry name" value="IMB1_TNPO1-like_TPR"/>
</dbReference>
<feature type="repeat" description="HEAT" evidence="8">
    <location>
        <begin position="401"/>
        <end position="439"/>
    </location>
</feature>
<dbReference type="InterPro" id="IPR057672">
    <property type="entry name" value="TPR_IPO4/5"/>
</dbReference>
<proteinExistence type="predicted"/>
<evidence type="ECO:0000256" key="7">
    <source>
        <dbReference type="ARBA" id="ARBA00023242"/>
    </source>
</evidence>
<feature type="domain" description="Importin N-terminal" evidence="9">
    <location>
        <begin position="26"/>
        <end position="96"/>
    </location>
</feature>
<gene>
    <name evidence="10" type="ORF">BN980_GECA26s00252g</name>
</gene>
<protein>
    <submittedName>
        <fullName evidence="10">Similar to Saccharomyces cerevisiae YER110C KAP123 Karyopherin beta</fullName>
    </submittedName>
</protein>
<dbReference type="InterPro" id="IPR016024">
    <property type="entry name" value="ARM-type_fold"/>
</dbReference>
<name>A0A0J9XKA5_GEOCN</name>
<keyword evidence="3" id="KW-0813">Transport</keyword>
<evidence type="ECO:0000256" key="2">
    <source>
        <dbReference type="ARBA" id="ARBA00004496"/>
    </source>
</evidence>
<evidence type="ECO:0000259" key="9">
    <source>
        <dbReference type="PROSITE" id="PS50166"/>
    </source>
</evidence>
<keyword evidence="11" id="KW-1185">Reference proteome</keyword>
<dbReference type="EMBL" id="CCBN010000026">
    <property type="protein sequence ID" value="CDO57841.1"/>
    <property type="molecule type" value="Genomic_DNA"/>
</dbReference>
<dbReference type="AlphaFoldDB" id="A0A0J9XKA5"/>
<dbReference type="PROSITE" id="PS50077">
    <property type="entry name" value="HEAT_REPEAT"/>
    <property type="match status" value="1"/>
</dbReference>
<dbReference type="InterPro" id="IPR040122">
    <property type="entry name" value="Importin_beta"/>
</dbReference>
<keyword evidence="4" id="KW-0963">Cytoplasm</keyword>
<dbReference type="InterPro" id="IPR011989">
    <property type="entry name" value="ARM-like"/>
</dbReference>
<dbReference type="Pfam" id="PF03810">
    <property type="entry name" value="IBN_N"/>
    <property type="match status" value="1"/>
</dbReference>
<dbReference type="PANTHER" id="PTHR10527">
    <property type="entry name" value="IMPORTIN BETA"/>
    <property type="match status" value="1"/>
</dbReference>
<dbReference type="SMART" id="SM00913">
    <property type="entry name" value="IBN_N"/>
    <property type="match status" value="1"/>
</dbReference>
<keyword evidence="7" id="KW-0539">Nucleus</keyword>
<sequence length="1103" mass="121492">MDQFENELVATLRQITAPDTTAIQQASQALQSTFYKNPLIIPSLINILQRNPETQVRQLAGVEARKLVSRDWLNSEMISDESKSQIKSTLLASTLAEQDALVRHTSSRVISAIARYDIEEDLWPDLLPALQQAALSTQAIEREVAIYIIYTLLEAEVSVLEDATVPLLQLFSKTIVDNESLPVRISTLLALGCIATGLHPGASPEGATELFRSIVPSMVQVLQQVIAANDEKSAIQVFDVFNLLLATESSLISKYLGDLIHFMLNDIAAQTSLDDEFRGPALQFLISAVRSKKMKIQALKLGPVLTTTAIQIAANYYRENPEDLDDEDDDDDESNPGTLSLQLIDFLSSTLPPSQAMGPLLSALPNYVKSADPAERKAGFLALAMAVEGSPDYVASQIEHILPFVIEGLNDPEISVKVGALQCLYFLSSELRDTVSSEHEVLLPLVFNIMDSASALKVGKYACSALDTLLESLDRRVITEKYLSTLVPKLLHLLSITKDLVLKGSIVAAISSAAFSAGKDFLPYFSETIAVLEPFASLTANTDELTEPETNLCGNTIDALGSMSVSVGKEAFHPYAEPLIEAAYRCIQSQNNKLKECGFIFVGTLAKVYGRDFSVFVGKLATEIYNCLEQEEFGNLDDYDENEDIGIDEEKDMYEHLNVGSAIALEKEYATDALADLIEATQEDFPDISNAVTYLTRQCEHFSEGLRKSSIIALWRTYQTWHTIVKEGPWTPGFPATEHADERLAYIAENTRLATVETLEVEEDRQVATAICERIAEGLKIIGPRALLTSENLEKVSAEVLKILNKKHPSQTDEEEENGEILESSEYDEVLTDAAFDVVVQIAAAVGPQFTPLCPTFLKPIFRFCSSNSTAERASAVGAVAEIINAMKSECTGYTSQFLQTLLSRVADPDIEVRSNAAYGLGLLCYYSEDAQTTTNAYPTILEKLQKLLKKVDKISKRGGDSDDNNARGLSNACGCVARMILKHPNNVPVPNVVNVLLSRLPLTDGLEENTPVFELIMELVRNQEPTIISLRAQLVEIFAQIFVQEQRYNVDINTVTRGSLDQPENPFETDDMRNRIVEFLRFLEQSQTGLVSSNSVLSQVIA</sequence>
<evidence type="ECO:0000313" key="11">
    <source>
        <dbReference type="Proteomes" id="UP000242525"/>
    </source>
</evidence>
<dbReference type="OrthoDB" id="7862313at2759"/>
<organism evidence="10 11">
    <name type="scientific">Geotrichum candidum</name>
    <name type="common">Oospora lactis</name>
    <name type="synonym">Dipodascus geotrichum</name>
    <dbReference type="NCBI Taxonomy" id="1173061"/>
    <lineage>
        <taxon>Eukaryota</taxon>
        <taxon>Fungi</taxon>
        <taxon>Dikarya</taxon>
        <taxon>Ascomycota</taxon>
        <taxon>Saccharomycotina</taxon>
        <taxon>Dipodascomycetes</taxon>
        <taxon>Dipodascales</taxon>
        <taxon>Dipodascaceae</taxon>
        <taxon>Geotrichum</taxon>
    </lineage>
</organism>
<dbReference type="STRING" id="1173061.A0A0J9XKA5"/>
<evidence type="ECO:0000256" key="3">
    <source>
        <dbReference type="ARBA" id="ARBA00022448"/>
    </source>
</evidence>
<dbReference type="GO" id="GO:0031267">
    <property type="term" value="F:small GTPase binding"/>
    <property type="evidence" value="ECO:0007669"/>
    <property type="project" value="InterPro"/>
</dbReference>
<comment type="subcellular location">
    <subcellularLocation>
        <location evidence="2">Cytoplasm</location>
    </subcellularLocation>
    <subcellularLocation>
        <location evidence="1">Nucleus</location>
    </subcellularLocation>
</comment>
<accession>A0A0J9XKA5</accession>
<evidence type="ECO:0000256" key="5">
    <source>
        <dbReference type="ARBA" id="ARBA00022737"/>
    </source>
</evidence>
<evidence type="ECO:0000256" key="4">
    <source>
        <dbReference type="ARBA" id="ARBA00022490"/>
    </source>
</evidence>
<keyword evidence="5" id="KW-0677">Repeat</keyword>
<dbReference type="Proteomes" id="UP000242525">
    <property type="component" value="Unassembled WGS sequence"/>
</dbReference>
<comment type="caution">
    <text evidence="10">The sequence shown here is derived from an EMBL/GenBank/DDBJ whole genome shotgun (WGS) entry which is preliminary data.</text>
</comment>
<evidence type="ECO:0000256" key="6">
    <source>
        <dbReference type="ARBA" id="ARBA00022927"/>
    </source>
</evidence>
<evidence type="ECO:0000313" key="10">
    <source>
        <dbReference type="EMBL" id="CDO57841.1"/>
    </source>
</evidence>
<dbReference type="GO" id="GO:0005737">
    <property type="term" value="C:cytoplasm"/>
    <property type="evidence" value="ECO:0007669"/>
    <property type="project" value="UniProtKB-SubCell"/>
</dbReference>
<keyword evidence="6" id="KW-0653">Protein transport</keyword>
<dbReference type="Pfam" id="PF25574">
    <property type="entry name" value="TPR_IMB1"/>
    <property type="match status" value="1"/>
</dbReference>
<evidence type="ECO:0000256" key="8">
    <source>
        <dbReference type="PROSITE-ProRule" id="PRU00103"/>
    </source>
</evidence>
<dbReference type="GO" id="GO:0006606">
    <property type="term" value="P:protein import into nucleus"/>
    <property type="evidence" value="ECO:0007669"/>
    <property type="project" value="InterPro"/>
</dbReference>
<evidence type="ECO:0000256" key="1">
    <source>
        <dbReference type="ARBA" id="ARBA00004123"/>
    </source>
</evidence>
<dbReference type="PROSITE" id="PS50166">
    <property type="entry name" value="IMPORTIN_B_NT"/>
    <property type="match status" value="1"/>
</dbReference>